<dbReference type="Proteomes" id="UP000825701">
    <property type="component" value="Chromosome"/>
</dbReference>
<feature type="region of interest" description="Disordered" evidence="1">
    <location>
        <begin position="39"/>
        <end position="79"/>
    </location>
</feature>
<protein>
    <submittedName>
        <fullName evidence="2">Uncharacterized protein</fullName>
    </submittedName>
</protein>
<organism evidence="2 3">
    <name type="scientific">Chenggangzhangella methanolivorans</name>
    <dbReference type="NCBI Taxonomy" id="1437009"/>
    <lineage>
        <taxon>Bacteria</taxon>
        <taxon>Pseudomonadati</taxon>
        <taxon>Pseudomonadota</taxon>
        <taxon>Alphaproteobacteria</taxon>
        <taxon>Hyphomicrobiales</taxon>
        <taxon>Methylopilaceae</taxon>
        <taxon>Chenggangzhangella</taxon>
    </lineage>
</organism>
<name>A0A9E6UJE8_9HYPH</name>
<dbReference type="AlphaFoldDB" id="A0A9E6UJE8"/>
<evidence type="ECO:0000313" key="3">
    <source>
        <dbReference type="Proteomes" id="UP000825701"/>
    </source>
</evidence>
<evidence type="ECO:0000313" key="2">
    <source>
        <dbReference type="EMBL" id="QZO01878.1"/>
    </source>
</evidence>
<keyword evidence="3" id="KW-1185">Reference proteome</keyword>
<dbReference type="RefSeq" id="WP_261405229.1">
    <property type="nucleotide sequence ID" value="NZ_CP081869.1"/>
</dbReference>
<dbReference type="KEGG" id="cmet:K6K41_11340"/>
<feature type="compositionally biased region" description="Basic residues" evidence="1">
    <location>
        <begin position="56"/>
        <end position="67"/>
    </location>
</feature>
<gene>
    <name evidence="2" type="ORF">K6K41_11340</name>
</gene>
<dbReference type="EMBL" id="CP081869">
    <property type="protein sequence ID" value="QZO01878.1"/>
    <property type="molecule type" value="Genomic_DNA"/>
</dbReference>
<reference evidence="2" key="1">
    <citation type="submission" date="2021-08" db="EMBL/GenBank/DDBJ databases">
        <authorList>
            <person name="Zhang H."/>
            <person name="Xu M."/>
            <person name="Yu Z."/>
            <person name="Yang L."/>
            <person name="Cai Y."/>
        </authorList>
    </citation>
    <scope>NUCLEOTIDE SEQUENCE</scope>
    <source>
        <strain evidence="2">CHL1</strain>
    </source>
</reference>
<evidence type="ECO:0000256" key="1">
    <source>
        <dbReference type="SAM" id="MobiDB-lite"/>
    </source>
</evidence>
<accession>A0A9E6UJE8</accession>
<proteinExistence type="predicted"/>
<sequence length="132" mass="14042">MYRTAMTLGLAVAVGLGGVSSANAGLLDFLFGWAKRPPAAPVAAAPHPDLTLSPAKPRRTARAKPKTPRAPVQISPKDMLARTIDPAKNPNWYLEDPTLRRGDILVLSDRVLVFKGGPIGVAQNYAALSNTF</sequence>